<evidence type="ECO:0000256" key="2">
    <source>
        <dbReference type="SAM" id="Phobius"/>
    </source>
</evidence>
<comment type="caution">
    <text evidence="4">The sequence shown here is derived from an EMBL/GenBank/DDBJ whole genome shotgun (WGS) entry which is preliminary data.</text>
</comment>
<dbReference type="InterPro" id="IPR056635">
    <property type="entry name" value="DUF7733"/>
</dbReference>
<feature type="transmembrane region" description="Helical" evidence="2">
    <location>
        <begin position="548"/>
        <end position="565"/>
    </location>
</feature>
<dbReference type="ExpressionAtlas" id="A0A178WME3">
    <property type="expression patterns" value="baseline and differential"/>
</dbReference>
<feature type="domain" description="DUF7733" evidence="3">
    <location>
        <begin position="423"/>
        <end position="621"/>
    </location>
</feature>
<protein>
    <recommendedName>
        <fullName evidence="3">DUF7733 domain-containing protein</fullName>
    </recommendedName>
</protein>
<dbReference type="EMBL" id="LUHQ01000001">
    <property type="protein sequence ID" value="OAP19447.1"/>
    <property type="molecule type" value="Genomic_DNA"/>
</dbReference>
<feature type="region of interest" description="Disordered" evidence="1">
    <location>
        <begin position="631"/>
        <end position="650"/>
    </location>
</feature>
<feature type="transmembrane region" description="Helical" evidence="2">
    <location>
        <begin position="486"/>
        <end position="508"/>
    </location>
</feature>
<reference evidence="5" key="1">
    <citation type="journal article" date="2016" name="Proc. Natl. Acad. Sci. U.S.A.">
        <title>Chromosome-level assembly of Arabidopsis thaliana Ler reveals the extent of translocation and inversion polymorphisms.</title>
        <authorList>
            <person name="Zapata L."/>
            <person name="Ding J."/>
            <person name="Willing E.M."/>
            <person name="Hartwig B."/>
            <person name="Bezdan D."/>
            <person name="Jiao W.B."/>
            <person name="Patel V."/>
            <person name="Velikkakam James G."/>
            <person name="Koornneef M."/>
            <person name="Ossowski S."/>
            <person name="Schneeberger K."/>
        </authorList>
    </citation>
    <scope>NUCLEOTIDE SEQUENCE [LARGE SCALE GENOMIC DNA]</scope>
    <source>
        <strain evidence="5">cv. Landsberg erecta</strain>
    </source>
</reference>
<organism evidence="4 5">
    <name type="scientific">Arabidopsis thaliana</name>
    <name type="common">Mouse-ear cress</name>
    <dbReference type="NCBI Taxonomy" id="3702"/>
    <lineage>
        <taxon>Eukaryota</taxon>
        <taxon>Viridiplantae</taxon>
        <taxon>Streptophyta</taxon>
        <taxon>Embryophyta</taxon>
        <taxon>Tracheophyta</taxon>
        <taxon>Spermatophyta</taxon>
        <taxon>Magnoliopsida</taxon>
        <taxon>eudicotyledons</taxon>
        <taxon>Gunneridae</taxon>
        <taxon>Pentapetalae</taxon>
        <taxon>rosids</taxon>
        <taxon>malvids</taxon>
        <taxon>Brassicales</taxon>
        <taxon>Brassicaceae</taxon>
        <taxon>Camelineae</taxon>
        <taxon>Arabidopsis</taxon>
    </lineage>
</organism>
<dbReference type="PANTHER" id="PTHR33829:SF2">
    <property type="entry name" value="OS04G0386700 PROTEIN"/>
    <property type="match status" value="1"/>
</dbReference>
<feature type="transmembrane region" description="Helical" evidence="2">
    <location>
        <begin position="424"/>
        <end position="442"/>
    </location>
</feature>
<evidence type="ECO:0000256" key="1">
    <source>
        <dbReference type="SAM" id="MobiDB-lite"/>
    </source>
</evidence>
<evidence type="ECO:0000259" key="3">
    <source>
        <dbReference type="Pfam" id="PF24867"/>
    </source>
</evidence>
<keyword evidence="2" id="KW-0812">Transmembrane</keyword>
<keyword evidence="2" id="KW-1133">Transmembrane helix</keyword>
<feature type="transmembrane region" description="Helical" evidence="2">
    <location>
        <begin position="520"/>
        <end position="541"/>
    </location>
</feature>
<keyword evidence="2" id="KW-0472">Membrane</keyword>
<proteinExistence type="predicted"/>
<sequence length="650" mass="72022">MKCLGRYAIKNLLSRRLPSIRFAGTLTSPKLNETLHSRIMALGREQKKVTPPLDEWLKRGKDLNPAVLRGLINSLCESQRFNHALQVSEWITKRGIFDLSTEDFASRLCLVEISTGLKEAEKFFKSIPENMRDDSVHTTLLSLYTISKKTRHEAEATYQTMRVQNMLLKPYPYYSMIYLYALLGEKNMIDEILRQMKENGVEHDKNLTANNVLKAYASLPDVEAMEMFLMGLEVEEPRFSLAWQTGISIAKAYLKGGSSRKAVEMLRRTELVVDTKSKDSANKVLMMMYWDAGAKQDASRLSRLIYPKSKKGKRMKAYDEKIESYGGDSSDPIIFIDNRRDCGSVGDGDVDVDVDVDDGFSGSSDGGASCGGGGCGGGGCGGVSLAVGPRTDVDKTASSSEKGRWSGMTAIGGGSGGLMGSLRVIELQLVAFILVFSASGLVPILDMLFPAFASIYIIALSRLAFPSHGVSTASPEVFRGSKLFRLYVISGTTIGLFLPLAYVLGGFARGDDHAVRSATPHLFLLSCQILTENVISGLSLFSPPVRALVPLLYTVWRIFVIIGWSKDVWFNKSLPINATPNVVTWFWFGRYLALANLGYFGVNLLCFLIPRFLPRAFEQYFRERDEILAKSQEDKPVQVPRSKPSDHKSD</sequence>
<dbReference type="Proteomes" id="UP000078284">
    <property type="component" value="Chromosome 1"/>
</dbReference>
<dbReference type="Pfam" id="PF24867">
    <property type="entry name" value="DUF7733"/>
    <property type="match status" value="1"/>
</dbReference>
<dbReference type="InterPro" id="IPR011990">
    <property type="entry name" value="TPR-like_helical_dom_sf"/>
</dbReference>
<name>A0A178WME3_ARATH</name>
<dbReference type="AlphaFoldDB" id="A0A178WME3"/>
<evidence type="ECO:0000313" key="4">
    <source>
        <dbReference type="EMBL" id="OAP19447.1"/>
    </source>
</evidence>
<evidence type="ECO:0000313" key="5">
    <source>
        <dbReference type="Proteomes" id="UP000078284"/>
    </source>
</evidence>
<accession>A0A178WME3</accession>
<gene>
    <name evidence="4" type="ordered locus">AXX17_At1g28370</name>
</gene>
<feature type="transmembrane region" description="Helical" evidence="2">
    <location>
        <begin position="585"/>
        <end position="609"/>
    </location>
</feature>
<dbReference type="Gene3D" id="1.25.40.10">
    <property type="entry name" value="Tetratricopeptide repeat domain"/>
    <property type="match status" value="1"/>
</dbReference>
<dbReference type="PANTHER" id="PTHR33829">
    <property type="entry name" value="OSJNBA0044M19.10 PROTEIN"/>
    <property type="match status" value="1"/>
</dbReference>